<dbReference type="InterPro" id="IPR006710">
    <property type="entry name" value="Glyco_hydro_43"/>
</dbReference>
<dbReference type="SUPFAM" id="SSF75005">
    <property type="entry name" value="Arabinanase/levansucrase/invertase"/>
    <property type="match status" value="1"/>
</dbReference>
<evidence type="ECO:0000256" key="5">
    <source>
        <dbReference type="RuleBase" id="RU361187"/>
    </source>
</evidence>
<dbReference type="Pfam" id="PF04616">
    <property type="entry name" value="Glyco_hydro_43"/>
    <property type="match status" value="2"/>
</dbReference>
<evidence type="ECO:0000256" key="1">
    <source>
        <dbReference type="ARBA" id="ARBA00009865"/>
    </source>
</evidence>
<dbReference type="InterPro" id="IPR052176">
    <property type="entry name" value="Glycosyl_Hydrlase_43_Enz"/>
</dbReference>
<dbReference type="CDD" id="cd18619">
    <property type="entry name" value="GH43_CoXyl43_like"/>
    <property type="match status" value="1"/>
</dbReference>
<dbReference type="Gene3D" id="2.115.10.20">
    <property type="entry name" value="Glycosyl hydrolase domain, family 43"/>
    <property type="match status" value="1"/>
</dbReference>
<dbReference type="GO" id="GO:0016787">
    <property type="term" value="F:hydrolase activity"/>
    <property type="evidence" value="ECO:0007669"/>
    <property type="project" value="UniProtKB-KW"/>
</dbReference>
<accession>A0ABR4IVP2</accession>
<dbReference type="PANTHER" id="PTHR43772:SF5">
    <property type="entry name" value="BETA-1,4-XYLOSIDASE (EUROFUNG)"/>
    <property type="match status" value="1"/>
</dbReference>
<evidence type="ECO:0000313" key="7">
    <source>
        <dbReference type="Proteomes" id="UP001610335"/>
    </source>
</evidence>
<proteinExistence type="inferred from homology"/>
<dbReference type="InterPro" id="IPR023296">
    <property type="entry name" value="Glyco_hydro_beta-prop_sf"/>
</dbReference>
<protein>
    <submittedName>
        <fullName evidence="6">Glycosyl hydrolase</fullName>
    </submittedName>
</protein>
<dbReference type="EMBL" id="JBFXLS010000008">
    <property type="protein sequence ID" value="KAL2831841.1"/>
    <property type="molecule type" value="Genomic_DNA"/>
</dbReference>
<evidence type="ECO:0000256" key="4">
    <source>
        <dbReference type="ARBA" id="ARBA00023295"/>
    </source>
</evidence>
<evidence type="ECO:0000256" key="3">
    <source>
        <dbReference type="ARBA" id="ARBA00022801"/>
    </source>
</evidence>
<keyword evidence="2" id="KW-0732">Signal</keyword>
<comment type="caution">
    <text evidence="6">The sequence shown here is derived from an EMBL/GenBank/DDBJ whole genome shotgun (WGS) entry which is preliminary data.</text>
</comment>
<evidence type="ECO:0000256" key="2">
    <source>
        <dbReference type="ARBA" id="ARBA00022729"/>
    </source>
</evidence>
<reference evidence="6 7" key="1">
    <citation type="submission" date="2024-07" db="EMBL/GenBank/DDBJ databases">
        <title>Section-level genome sequencing and comparative genomics of Aspergillus sections Usti and Cavernicolus.</title>
        <authorList>
            <consortium name="Lawrence Berkeley National Laboratory"/>
            <person name="Nybo J.L."/>
            <person name="Vesth T.C."/>
            <person name="Theobald S."/>
            <person name="Frisvad J.C."/>
            <person name="Larsen T.O."/>
            <person name="Kjaerboelling I."/>
            <person name="Rothschild-Mancinelli K."/>
            <person name="Lyhne E.K."/>
            <person name="Kogle M.E."/>
            <person name="Barry K."/>
            <person name="Clum A."/>
            <person name="Na H."/>
            <person name="Ledsgaard L."/>
            <person name="Lin J."/>
            <person name="Lipzen A."/>
            <person name="Kuo A."/>
            <person name="Riley R."/>
            <person name="Mondo S."/>
            <person name="LaButti K."/>
            <person name="Haridas S."/>
            <person name="Pangalinan J."/>
            <person name="Salamov A.A."/>
            <person name="Simmons B.A."/>
            <person name="Magnuson J.K."/>
            <person name="Chen J."/>
            <person name="Drula E."/>
            <person name="Henrissat B."/>
            <person name="Wiebenga A."/>
            <person name="Lubbers R.J."/>
            <person name="Gomes A.C."/>
            <person name="Makela M.R."/>
            <person name="Stajich J."/>
            <person name="Grigoriev I.V."/>
            <person name="Mortensen U.H."/>
            <person name="De vries R.P."/>
            <person name="Baker S.E."/>
            <person name="Andersen M.R."/>
        </authorList>
    </citation>
    <scope>NUCLEOTIDE SEQUENCE [LARGE SCALE GENOMIC DNA]</scope>
    <source>
        <strain evidence="6 7">CBS 600.67</strain>
    </source>
</reference>
<keyword evidence="7" id="KW-1185">Reference proteome</keyword>
<sequence>MNQNNPPPLITHVYTADPSAHVFPSPNSESKTKRLYIYPSHDIPNPTPASDLGAQYAMNDYHVFSLPTLSTLPGPVPVTDHGVVLSLADIPWAKEQLWAPDAVRRGGKYYLVFPAKDKQGVFRIGVASGEKPEGPFVPEETWLGGEGVGGIDPAVFVDSTPGDGEEEEEEEEEGEAYVYFGGVWGGQLQCWRKKDSDSDSEEGGWIFDEAILKSGIGEPSGAGTRALFPRVAKLSKDMKTLLTPVLELQILSPEPGNPPIRADDHTRRFFEASWMHKRNSTYYFSYSTGDTHYIVYATGTSPLGPFTYRGRILEPVVGWTTHHSIVEFEGRWWIFYHDCEISEGVSHLRNVKVREIGYDEEGGIFLVD</sequence>
<keyword evidence="4 5" id="KW-0326">Glycosidase</keyword>
<gene>
    <name evidence="6" type="ORF">BDW59DRAFT_181808</name>
</gene>
<dbReference type="Proteomes" id="UP001610335">
    <property type="component" value="Unassembled WGS sequence"/>
</dbReference>
<organism evidence="6 7">
    <name type="scientific">Aspergillus cavernicola</name>
    <dbReference type="NCBI Taxonomy" id="176166"/>
    <lineage>
        <taxon>Eukaryota</taxon>
        <taxon>Fungi</taxon>
        <taxon>Dikarya</taxon>
        <taxon>Ascomycota</taxon>
        <taxon>Pezizomycotina</taxon>
        <taxon>Eurotiomycetes</taxon>
        <taxon>Eurotiomycetidae</taxon>
        <taxon>Eurotiales</taxon>
        <taxon>Aspergillaceae</taxon>
        <taxon>Aspergillus</taxon>
        <taxon>Aspergillus subgen. Nidulantes</taxon>
    </lineage>
</organism>
<keyword evidence="3 5" id="KW-0378">Hydrolase</keyword>
<dbReference type="PANTHER" id="PTHR43772">
    <property type="entry name" value="ENDO-1,4-BETA-XYLANASE"/>
    <property type="match status" value="1"/>
</dbReference>
<evidence type="ECO:0000313" key="6">
    <source>
        <dbReference type="EMBL" id="KAL2831841.1"/>
    </source>
</evidence>
<name>A0ABR4IVP2_9EURO</name>
<comment type="similarity">
    <text evidence="1 5">Belongs to the glycosyl hydrolase 43 family.</text>
</comment>